<dbReference type="Pfam" id="PF00069">
    <property type="entry name" value="Pkinase"/>
    <property type="match status" value="1"/>
</dbReference>
<dbReference type="PANTHER" id="PTHR44167">
    <property type="entry name" value="OVARIAN-SPECIFIC SERINE/THREONINE-PROTEIN KINASE LOK-RELATED"/>
    <property type="match status" value="1"/>
</dbReference>
<protein>
    <submittedName>
        <fullName evidence="3">Kinase-like protein</fullName>
    </submittedName>
</protein>
<evidence type="ECO:0000313" key="3">
    <source>
        <dbReference type="EMBL" id="KLO18143.1"/>
    </source>
</evidence>
<feature type="compositionally biased region" description="Basic and acidic residues" evidence="1">
    <location>
        <begin position="541"/>
        <end position="550"/>
    </location>
</feature>
<dbReference type="InterPro" id="IPR008271">
    <property type="entry name" value="Ser/Thr_kinase_AS"/>
</dbReference>
<dbReference type="InterPro" id="IPR011009">
    <property type="entry name" value="Kinase-like_dom_sf"/>
</dbReference>
<feature type="compositionally biased region" description="Low complexity" evidence="1">
    <location>
        <begin position="512"/>
        <end position="528"/>
    </location>
</feature>
<evidence type="ECO:0000313" key="4">
    <source>
        <dbReference type="Proteomes" id="UP000053477"/>
    </source>
</evidence>
<keyword evidence="3" id="KW-0808">Transferase</keyword>
<dbReference type="Gene3D" id="1.10.510.10">
    <property type="entry name" value="Transferase(Phosphotransferase) domain 1"/>
    <property type="match status" value="1"/>
</dbReference>
<feature type="region of interest" description="Disordered" evidence="1">
    <location>
        <begin position="215"/>
        <end position="254"/>
    </location>
</feature>
<feature type="domain" description="Protein kinase" evidence="2">
    <location>
        <begin position="268"/>
        <end position="550"/>
    </location>
</feature>
<organism evidence="3 4">
    <name type="scientific">Schizopora paradoxa</name>
    <dbReference type="NCBI Taxonomy" id="27342"/>
    <lineage>
        <taxon>Eukaryota</taxon>
        <taxon>Fungi</taxon>
        <taxon>Dikarya</taxon>
        <taxon>Basidiomycota</taxon>
        <taxon>Agaricomycotina</taxon>
        <taxon>Agaricomycetes</taxon>
        <taxon>Hymenochaetales</taxon>
        <taxon>Schizoporaceae</taxon>
        <taxon>Schizopora</taxon>
    </lineage>
</organism>
<dbReference type="SUPFAM" id="SSF56112">
    <property type="entry name" value="Protein kinase-like (PK-like)"/>
    <property type="match status" value="1"/>
</dbReference>
<dbReference type="PROSITE" id="PS50011">
    <property type="entry name" value="PROTEIN_KINASE_DOM"/>
    <property type="match status" value="1"/>
</dbReference>
<dbReference type="PROSITE" id="PS00108">
    <property type="entry name" value="PROTEIN_KINASE_ST"/>
    <property type="match status" value="1"/>
</dbReference>
<keyword evidence="3" id="KW-0418">Kinase</keyword>
<reference evidence="3 4" key="1">
    <citation type="submission" date="2015-04" db="EMBL/GenBank/DDBJ databases">
        <title>Complete genome sequence of Schizopora paradoxa KUC8140, a cosmopolitan wood degrader in East Asia.</title>
        <authorList>
            <consortium name="DOE Joint Genome Institute"/>
            <person name="Min B."/>
            <person name="Park H."/>
            <person name="Jang Y."/>
            <person name="Kim J.-J."/>
            <person name="Kim K.H."/>
            <person name="Pangilinan J."/>
            <person name="Lipzen A."/>
            <person name="Riley R."/>
            <person name="Grigoriev I.V."/>
            <person name="Spatafora J.W."/>
            <person name="Choi I.-G."/>
        </authorList>
    </citation>
    <scope>NUCLEOTIDE SEQUENCE [LARGE SCALE GENOMIC DNA]</scope>
    <source>
        <strain evidence="3 4">KUC8140</strain>
    </source>
</reference>
<dbReference type="SMART" id="SM00220">
    <property type="entry name" value="S_TKc"/>
    <property type="match status" value="1"/>
</dbReference>
<name>A0A0H2S8Y9_9AGAM</name>
<gene>
    <name evidence="3" type="ORF">SCHPADRAFT_131571</name>
</gene>
<dbReference type="OrthoDB" id="4062651at2759"/>
<dbReference type="InterPro" id="IPR000719">
    <property type="entry name" value="Prot_kinase_dom"/>
</dbReference>
<dbReference type="PANTHER" id="PTHR44167:SF24">
    <property type="entry name" value="SERINE_THREONINE-PROTEIN KINASE CHK2"/>
    <property type="match status" value="1"/>
</dbReference>
<keyword evidence="4" id="KW-1185">Reference proteome</keyword>
<dbReference type="STRING" id="27342.A0A0H2S8Y9"/>
<dbReference type="CDD" id="cd00180">
    <property type="entry name" value="PKc"/>
    <property type="match status" value="1"/>
</dbReference>
<accession>A0A0H2S8Y9</accession>
<evidence type="ECO:0000256" key="1">
    <source>
        <dbReference type="SAM" id="MobiDB-lite"/>
    </source>
</evidence>
<evidence type="ECO:0000259" key="2">
    <source>
        <dbReference type="PROSITE" id="PS50011"/>
    </source>
</evidence>
<dbReference type="GO" id="GO:0005634">
    <property type="term" value="C:nucleus"/>
    <property type="evidence" value="ECO:0007669"/>
    <property type="project" value="TreeGrafter"/>
</dbReference>
<feature type="compositionally biased region" description="Acidic residues" evidence="1">
    <location>
        <begin position="228"/>
        <end position="245"/>
    </location>
</feature>
<sequence length="550" mass="61804">MFWSWEKMWAKGGGRYVTEDMANSVFFLKLLCRLDGVEGSRIKSVLGAFQWPFQLITELRGGQNPTGGRYRTYQPRSDLLILDSSFPKLLVEVQSTSQESVWPVDLIRMFLQAASIVRFTNKFLKAFENKQFVLPAIYIKNNGTAYWYCFFEYDVLVMYSTREFDLKTALGRINFIRQLYNLLDALAAQKANDFDKPNPVFMYMKELMKTGFPKNSISSTKGTKSEEGAGDDYSDDADSEDDDQIDAGASASDNMRSYGELRKQGYEPEVKPETIVNKRGEVFAPLFKSPVNIFNVKRTADPGCKSLIAKKVRKDSDEVSILKRLSAMVPPPQHIISLLDSFDAPSGPWIILPKCTSVADYINNGPELLAGKLAQICWGLVEGVGYLHGVLIAHRDIKPDNLLVDNNFVLKIIDFDVALQLEDENEEVKGDYCGTEAWMAPEVENEVPSLSPIKADRWSVGRVISALVKFGKEEDLRMLKAVATKLQVDDPHRRPSLAEWPSWKAESLDIKSSSSQTISSTTASQTRSRPSDFLEAPAAKKQKDMLPDEA</sequence>
<dbReference type="GO" id="GO:0004674">
    <property type="term" value="F:protein serine/threonine kinase activity"/>
    <property type="evidence" value="ECO:0007669"/>
    <property type="project" value="TreeGrafter"/>
</dbReference>
<dbReference type="GO" id="GO:0005524">
    <property type="term" value="F:ATP binding"/>
    <property type="evidence" value="ECO:0007669"/>
    <property type="project" value="InterPro"/>
</dbReference>
<dbReference type="EMBL" id="KQ085897">
    <property type="protein sequence ID" value="KLO18143.1"/>
    <property type="molecule type" value="Genomic_DNA"/>
</dbReference>
<feature type="region of interest" description="Disordered" evidence="1">
    <location>
        <begin position="504"/>
        <end position="550"/>
    </location>
</feature>
<dbReference type="Proteomes" id="UP000053477">
    <property type="component" value="Unassembled WGS sequence"/>
</dbReference>
<dbReference type="InParanoid" id="A0A0H2S8Y9"/>
<proteinExistence type="predicted"/>
<dbReference type="GO" id="GO:0044773">
    <property type="term" value="P:mitotic DNA damage checkpoint signaling"/>
    <property type="evidence" value="ECO:0007669"/>
    <property type="project" value="TreeGrafter"/>
</dbReference>
<dbReference type="AlphaFoldDB" id="A0A0H2S8Y9"/>